<evidence type="ECO:0000313" key="3">
    <source>
        <dbReference type="Proteomes" id="UP000752814"/>
    </source>
</evidence>
<accession>A0A8J8PCY3</accession>
<dbReference type="Proteomes" id="UP000752814">
    <property type="component" value="Unassembled WGS sequence"/>
</dbReference>
<evidence type="ECO:0000259" key="1">
    <source>
        <dbReference type="Pfam" id="PF01837"/>
    </source>
</evidence>
<dbReference type="EMBL" id="LVVT01000014">
    <property type="protein sequence ID" value="TQS82888.1"/>
    <property type="molecule type" value="Genomic_DNA"/>
</dbReference>
<sequence>MKRTYDEINAKIKSGDAVVMTAEEAIALAESKGIEKATEEVDVVTTGTFGAMCSSGAFVNFGHSEPPIRMSNVTLNGVPVCAGLAAVDAYIGATDERPDSEHGYGGAHVIESLVNGEVVHLKATAPGTDCYPRKEIDTYISLKTLNQAYLYNPRNMYQNYAVATNSSEKTLFTYMGKLLPQYGNMTYSSAGQLSPLLKDPTLRTIGIGTRIFLGGGIGYVAWEGTQYKTNVPIRNGVPSASARTLAVIGDLKGMSSEFLRGMSIHGYGVSLGVGIGVPIPILDENLMKTAVTADKDIYAPVLDYSEQSRDRRPIGEVSYAELKSGSVEILGKSIKTSSLSSYNKARVIADKLKNMIANGEFLLTQPVEKLPEERKQKPLNICTKDEVAK</sequence>
<gene>
    <name evidence="2" type="ORF">A3207_02790</name>
</gene>
<evidence type="ECO:0000313" key="2">
    <source>
        <dbReference type="EMBL" id="TQS82888.1"/>
    </source>
</evidence>
<dbReference type="AlphaFoldDB" id="A0A8J8PCY3"/>
<reference evidence="2" key="1">
    <citation type="submission" date="2016-03" db="EMBL/GenBank/DDBJ databases">
        <authorList>
            <person name="Borrel G."/>
            <person name="Mccann A."/>
            <person name="O'Toole P.W."/>
        </authorList>
    </citation>
    <scope>NUCLEOTIDE SEQUENCE</scope>
    <source>
        <strain evidence="2">183</strain>
    </source>
</reference>
<dbReference type="RefSeq" id="WP_400256617.1">
    <property type="nucleotide sequence ID" value="NZ_CAYAYE010000014.1"/>
</dbReference>
<feature type="domain" description="Homocysteine biosynthesis enzyme sulfur-incorporation" evidence="1">
    <location>
        <begin position="17"/>
        <end position="363"/>
    </location>
</feature>
<protein>
    <recommendedName>
        <fullName evidence="1">Homocysteine biosynthesis enzyme sulfur-incorporation domain-containing protein</fullName>
    </recommendedName>
</protein>
<dbReference type="InterPro" id="IPR002708">
    <property type="entry name" value="HcyBio"/>
</dbReference>
<proteinExistence type="predicted"/>
<organism evidence="2 3">
    <name type="scientific">Candidatus Methanomassiliicoccus intestinalis</name>
    <dbReference type="NCBI Taxonomy" id="1406512"/>
    <lineage>
        <taxon>Archaea</taxon>
        <taxon>Methanobacteriati</taxon>
        <taxon>Thermoplasmatota</taxon>
        <taxon>Thermoplasmata</taxon>
        <taxon>Methanomassiliicoccales</taxon>
        <taxon>Methanomassiliicoccaceae</taxon>
        <taxon>Methanomassiliicoccus</taxon>
    </lineage>
</organism>
<name>A0A8J8PCY3_9ARCH</name>
<dbReference type="Pfam" id="PF01837">
    <property type="entry name" value="HcyBio"/>
    <property type="match status" value="1"/>
</dbReference>
<comment type="caution">
    <text evidence="2">The sequence shown here is derived from an EMBL/GenBank/DDBJ whole genome shotgun (WGS) entry which is preliminary data.</text>
</comment>